<gene>
    <name evidence="4" type="ORF">H8S54_06150</name>
</gene>
<dbReference type="SUPFAM" id="SSF53448">
    <property type="entry name" value="Nucleotide-diphospho-sugar transferases"/>
    <property type="match status" value="1"/>
</dbReference>
<dbReference type="Proteomes" id="UP000652847">
    <property type="component" value="Unassembled WGS sequence"/>
</dbReference>
<dbReference type="PANTHER" id="PTHR22916">
    <property type="entry name" value="GLYCOSYLTRANSFERASE"/>
    <property type="match status" value="1"/>
</dbReference>
<dbReference type="AlphaFoldDB" id="A0A8I0AHB8"/>
<evidence type="ECO:0000259" key="3">
    <source>
        <dbReference type="Pfam" id="PF00535"/>
    </source>
</evidence>
<protein>
    <submittedName>
        <fullName evidence="4">Glycosyltransferase family 2 protein</fullName>
    </submittedName>
</protein>
<evidence type="ECO:0000313" key="5">
    <source>
        <dbReference type="Proteomes" id="UP000652847"/>
    </source>
</evidence>
<proteinExistence type="predicted"/>
<feature type="domain" description="Glycosyltransferase 2-like" evidence="3">
    <location>
        <begin position="6"/>
        <end position="172"/>
    </location>
</feature>
<comment type="caution">
    <text evidence="4">The sequence shown here is derived from an EMBL/GenBank/DDBJ whole genome shotgun (WGS) entry which is preliminary data.</text>
</comment>
<dbReference type="GO" id="GO:0016757">
    <property type="term" value="F:glycosyltransferase activity"/>
    <property type="evidence" value="ECO:0007669"/>
    <property type="project" value="UniProtKB-KW"/>
</dbReference>
<dbReference type="Gene3D" id="3.90.550.10">
    <property type="entry name" value="Spore Coat Polysaccharide Biosynthesis Protein SpsA, Chain A"/>
    <property type="match status" value="1"/>
</dbReference>
<dbReference type="Pfam" id="PF00535">
    <property type="entry name" value="Glycos_transf_2"/>
    <property type="match status" value="1"/>
</dbReference>
<evidence type="ECO:0000313" key="4">
    <source>
        <dbReference type="EMBL" id="MBC5650700.1"/>
    </source>
</evidence>
<dbReference type="InterPro" id="IPR029044">
    <property type="entry name" value="Nucleotide-diphossugar_trans"/>
</dbReference>
<dbReference type="InterPro" id="IPR001173">
    <property type="entry name" value="Glyco_trans_2-like"/>
</dbReference>
<name>A0A8I0AHB8_9FIRM</name>
<dbReference type="EMBL" id="JACOOT010000014">
    <property type="protein sequence ID" value="MBC5650700.1"/>
    <property type="molecule type" value="Genomic_DNA"/>
</dbReference>
<dbReference type="RefSeq" id="WP_186901104.1">
    <property type="nucleotide sequence ID" value="NZ_JACOOT010000014.1"/>
</dbReference>
<dbReference type="PANTHER" id="PTHR22916:SF51">
    <property type="entry name" value="GLYCOSYLTRANSFERASE EPSH-RELATED"/>
    <property type="match status" value="1"/>
</dbReference>
<keyword evidence="1" id="KW-0328">Glycosyltransferase</keyword>
<evidence type="ECO:0000256" key="2">
    <source>
        <dbReference type="ARBA" id="ARBA00022679"/>
    </source>
</evidence>
<accession>A0A8I0AHB8</accession>
<reference evidence="4 5" key="1">
    <citation type="submission" date="2020-08" db="EMBL/GenBank/DDBJ databases">
        <title>Genome public.</title>
        <authorList>
            <person name="Liu C."/>
            <person name="Sun Q."/>
        </authorList>
    </citation>
    <scope>NUCLEOTIDE SEQUENCE [LARGE SCALE GENOMIC DNA]</scope>
    <source>
        <strain evidence="4 5">BX17</strain>
    </source>
</reference>
<organism evidence="4 5">
    <name type="scientific">Blautia segnis</name>
    <dbReference type="NCBI Taxonomy" id="2763030"/>
    <lineage>
        <taxon>Bacteria</taxon>
        <taxon>Bacillati</taxon>
        <taxon>Bacillota</taxon>
        <taxon>Clostridia</taxon>
        <taxon>Lachnospirales</taxon>
        <taxon>Lachnospiraceae</taxon>
        <taxon>Blautia</taxon>
    </lineage>
</organism>
<keyword evidence="2 4" id="KW-0808">Transferase</keyword>
<evidence type="ECO:0000256" key="1">
    <source>
        <dbReference type="ARBA" id="ARBA00022676"/>
    </source>
</evidence>
<sequence>MEQKVSIVVPVYNVEKYLKRCVDSLIGQSYSNLEILLVDDGSKDSSLSICKEYELKDSRIRVFHKENEGLGLTRNYGIERATGEYITFVDSDDYLTSDAIAAMLDRAVATNADVVIATHYYKNEVQEVAIPERLYSGNEIKKELMVHMMGNNGNKLDALSYTAWGKLYKKELFTKNNLVFPSERKLIWEDLAFSADAYPLCERVYVLHKPVYYYCFNEGSLTHTYKPNKLELVMELYYYMGIKIQELDLPVEAKYRLNTNFIGHIRTCIKLEVFYADKNGFVTAIQNIRKICSRKDVQTLIGNYPKASFNRSQYIYNFAMEHKWIYTIYFLTWLQNKKKRIE</sequence>
<dbReference type="CDD" id="cd00761">
    <property type="entry name" value="Glyco_tranf_GTA_type"/>
    <property type="match status" value="1"/>
</dbReference>
<keyword evidence="5" id="KW-1185">Reference proteome</keyword>